<evidence type="ECO:0000313" key="3">
    <source>
        <dbReference type="Proteomes" id="UP000664859"/>
    </source>
</evidence>
<evidence type="ECO:0000256" key="1">
    <source>
        <dbReference type="SAM" id="MobiDB-lite"/>
    </source>
</evidence>
<dbReference type="Gene3D" id="1.20.5.190">
    <property type="match status" value="1"/>
</dbReference>
<dbReference type="EMBL" id="JAFCMP010000524">
    <property type="protein sequence ID" value="KAG5177552.1"/>
    <property type="molecule type" value="Genomic_DNA"/>
</dbReference>
<evidence type="ECO:0000313" key="2">
    <source>
        <dbReference type="EMBL" id="KAG5177552.1"/>
    </source>
</evidence>
<dbReference type="PROSITE" id="PS50096">
    <property type="entry name" value="IQ"/>
    <property type="match status" value="2"/>
</dbReference>
<feature type="region of interest" description="Disordered" evidence="1">
    <location>
        <begin position="529"/>
        <end position="549"/>
    </location>
</feature>
<keyword evidence="3" id="KW-1185">Reference proteome</keyword>
<comment type="caution">
    <text evidence="2">The sequence shown here is derived from an EMBL/GenBank/DDBJ whole genome shotgun (WGS) entry which is preliminary data.</text>
</comment>
<dbReference type="Proteomes" id="UP000664859">
    <property type="component" value="Unassembled WGS sequence"/>
</dbReference>
<reference evidence="2" key="1">
    <citation type="submission" date="2021-02" db="EMBL/GenBank/DDBJ databases">
        <title>First Annotated Genome of the Yellow-green Alga Tribonema minus.</title>
        <authorList>
            <person name="Mahan K.M."/>
        </authorList>
    </citation>
    <scope>NUCLEOTIDE SEQUENCE</scope>
    <source>
        <strain evidence="2">UTEX B ZZ1240</strain>
    </source>
</reference>
<dbReference type="OrthoDB" id="70856at2759"/>
<protein>
    <submittedName>
        <fullName evidence="2">Uncharacterized protein</fullName>
    </submittedName>
</protein>
<dbReference type="SMART" id="SM00015">
    <property type="entry name" value="IQ"/>
    <property type="match status" value="2"/>
</dbReference>
<feature type="compositionally biased region" description="Low complexity" evidence="1">
    <location>
        <begin position="538"/>
        <end position="549"/>
    </location>
</feature>
<sequence>MNLTLRLYTNLPLPAPKQGASALAATAALEKELLQLGAGACRACRRVKCLREPVIDSRAALQRLEILDGEIEHVRLRPLQVFVVKCIGVDCEPMGHRSGTDNGLQTSHHHNSFAVSAPYCIPSVGSITSTQRRSPVPHVMNLQAVFESTIPNSVARGGGTSFRREDLLYELTRERSHLTFMLRLDAVDAEYHQALKTTAPSMECQALHGYHTMQWTSDARTALGRERDRMVAQLTATEMAEGILDWMLEGWHFGERRSLKTVAGFVPSIKPDGFVGAGFESDALATVQEHPQATQDRLDAEESLRQAYTLPPDMPGSHWAPSEEKVVKPGSERDKAIAEAERAVRFGLFCLTIMFFRSRYLLKKRMEAAQQFERDANGPPPGAAAAVAAASGVVLATAAVTGAPAAQPGSQRVARMVREERQRTRANFAGSLRQERKEREAALLLQRAVRGHIGRKAGRRWLKRRRELLALNALMHAAALALQRVFRGWRARRHATAVRVRLAKWVMAVADEEAEEFRAAYADFKKKGKLKKAGGGSNFSSGGSDFLSL</sequence>
<organism evidence="2 3">
    <name type="scientific">Tribonema minus</name>
    <dbReference type="NCBI Taxonomy" id="303371"/>
    <lineage>
        <taxon>Eukaryota</taxon>
        <taxon>Sar</taxon>
        <taxon>Stramenopiles</taxon>
        <taxon>Ochrophyta</taxon>
        <taxon>PX clade</taxon>
        <taxon>Xanthophyceae</taxon>
        <taxon>Tribonematales</taxon>
        <taxon>Tribonemataceae</taxon>
        <taxon>Tribonema</taxon>
    </lineage>
</organism>
<name>A0A836C9U4_9STRA</name>
<gene>
    <name evidence="2" type="ORF">JKP88DRAFT_265019</name>
</gene>
<dbReference type="Pfam" id="PF00612">
    <property type="entry name" value="IQ"/>
    <property type="match status" value="2"/>
</dbReference>
<proteinExistence type="predicted"/>
<dbReference type="InterPro" id="IPR000048">
    <property type="entry name" value="IQ_motif_EF-hand-BS"/>
</dbReference>
<accession>A0A836C9U4</accession>
<dbReference type="AlphaFoldDB" id="A0A836C9U4"/>